<evidence type="ECO:0000313" key="2">
    <source>
        <dbReference type="EMBL" id="NWC36911.1"/>
    </source>
</evidence>
<gene>
    <name evidence="2" type="ORF">HX876_31635</name>
</gene>
<dbReference type="RefSeq" id="WP_163022424.1">
    <property type="nucleotide sequence ID" value="NZ_JACAPS010000016.1"/>
</dbReference>
<dbReference type="Pfam" id="PF04245">
    <property type="entry name" value="NA37"/>
    <property type="match status" value="1"/>
</dbReference>
<dbReference type="EMBL" id="JACAQD010000048">
    <property type="protein sequence ID" value="NWC36911.1"/>
    <property type="molecule type" value="Genomic_DNA"/>
</dbReference>
<keyword evidence="1" id="KW-0175">Coiled coil</keyword>
<dbReference type="AlphaFoldDB" id="A0A7Y7YI88"/>
<feature type="coiled-coil region" evidence="1">
    <location>
        <begin position="141"/>
        <end position="172"/>
    </location>
</feature>
<reference evidence="2 3" key="1">
    <citation type="submission" date="2020-04" db="EMBL/GenBank/DDBJ databases">
        <title>Molecular characterization of pseudomonads from Agaricus bisporus reveal novel blotch 2 pathogens in Western Europe.</title>
        <authorList>
            <person name="Taparia T."/>
            <person name="Krijger M."/>
            <person name="Haynes E."/>
            <person name="Elpinstone J.G."/>
            <person name="Noble R."/>
            <person name="Van Der Wolf J."/>
        </authorList>
    </citation>
    <scope>NUCLEOTIDE SEQUENCE [LARGE SCALE GENOMIC DNA]</scope>
    <source>
        <strain evidence="2 3">IPO3737</strain>
    </source>
</reference>
<proteinExistence type="predicted"/>
<dbReference type="InterPro" id="IPR007358">
    <property type="entry name" value="Nucleoid_associated_NdpA"/>
</dbReference>
<accession>A0A7Y7YI88</accession>
<comment type="caution">
    <text evidence="2">The sequence shown here is derived from an EMBL/GenBank/DDBJ whole genome shotgun (WGS) entry which is preliminary data.</text>
</comment>
<evidence type="ECO:0000313" key="3">
    <source>
        <dbReference type="Proteomes" id="UP000520592"/>
    </source>
</evidence>
<protein>
    <submittedName>
        <fullName evidence="2">Nucleoid-associated protein</fullName>
    </submittedName>
</protein>
<organism evidence="2 3">
    <name type="scientific">Pseudomonas gingeri</name>
    <dbReference type="NCBI Taxonomy" id="117681"/>
    <lineage>
        <taxon>Bacteria</taxon>
        <taxon>Pseudomonadati</taxon>
        <taxon>Pseudomonadota</taxon>
        <taxon>Gammaproteobacteria</taxon>
        <taxon>Pseudomonadales</taxon>
        <taxon>Pseudomonadaceae</taxon>
        <taxon>Pseudomonas</taxon>
    </lineage>
</organism>
<sequence>MRNRVSVLTEVQRNELVVENFIYHILKSGEDEPECLDEVLLSSDTQRAFFKKIISETGQGTQYTFVDKENSHLVTACNAIVDDPDVQFVEQSKEIARLFLGQHSAGQTADGVLIVARVTIISGTSRQSLVALIKLDYSTVLRQQRDAVQNTRVRLEEIIEALSEQAAAVQKKALIQLGDDFAWDVLAVERKKTGAVLDTEDAITDYFKRFLGVRLRVNDSTLTKQMVVACHRWARAYDGDLGGRTPSDVRHSVIGLLDAFADGELAYSEIKDRVCIHTDPAQVTRMKSSFDSHMDELGLGGVSFSPKPGSIPNKDRKGEWITDAGVKVIWQGERNPNILDKAKQADGSYIITIRATTVEERE</sequence>
<name>A0A7Y7YI88_9PSED</name>
<dbReference type="Proteomes" id="UP000520592">
    <property type="component" value="Unassembled WGS sequence"/>
</dbReference>
<dbReference type="GO" id="GO:0009295">
    <property type="term" value="C:nucleoid"/>
    <property type="evidence" value="ECO:0007669"/>
    <property type="project" value="InterPro"/>
</dbReference>
<evidence type="ECO:0000256" key="1">
    <source>
        <dbReference type="SAM" id="Coils"/>
    </source>
</evidence>